<dbReference type="PANTHER" id="PTHR47088">
    <property type="entry name" value="SERPENTINE RECEPTOR, CLASS W"/>
    <property type="match status" value="1"/>
</dbReference>
<dbReference type="Pfam" id="PF10324">
    <property type="entry name" value="7TM_GPCR_Srw"/>
    <property type="match status" value="2"/>
</dbReference>
<feature type="transmembrane region" description="Helical" evidence="1">
    <location>
        <begin position="162"/>
        <end position="182"/>
    </location>
</feature>
<accession>A0A2G5T8M8</accession>
<comment type="caution">
    <text evidence="2">The sequence shown here is derived from an EMBL/GenBank/DDBJ whole genome shotgun (WGS) entry which is preliminary data.</text>
</comment>
<gene>
    <name evidence="2" type="primary">Cnig_chr_V.g17324</name>
    <name evidence="2" type="ORF">B9Z55_017324</name>
</gene>
<evidence type="ECO:0000313" key="3">
    <source>
        <dbReference type="Proteomes" id="UP000230233"/>
    </source>
</evidence>
<proteinExistence type="predicted"/>
<evidence type="ECO:0008006" key="4">
    <source>
        <dbReference type="Google" id="ProtNLM"/>
    </source>
</evidence>
<dbReference type="GO" id="GO:0008528">
    <property type="term" value="F:G protein-coupled peptide receptor activity"/>
    <property type="evidence" value="ECO:0007669"/>
    <property type="project" value="InterPro"/>
</dbReference>
<organism evidence="2 3">
    <name type="scientific">Caenorhabditis nigoni</name>
    <dbReference type="NCBI Taxonomy" id="1611254"/>
    <lineage>
        <taxon>Eukaryota</taxon>
        <taxon>Metazoa</taxon>
        <taxon>Ecdysozoa</taxon>
        <taxon>Nematoda</taxon>
        <taxon>Chromadorea</taxon>
        <taxon>Rhabditida</taxon>
        <taxon>Rhabditina</taxon>
        <taxon>Rhabditomorpha</taxon>
        <taxon>Rhabditoidea</taxon>
        <taxon>Rhabditidae</taxon>
        <taxon>Peloderinae</taxon>
        <taxon>Caenorhabditis</taxon>
    </lineage>
</organism>
<evidence type="ECO:0000313" key="2">
    <source>
        <dbReference type="EMBL" id="PIC23725.1"/>
    </source>
</evidence>
<evidence type="ECO:0000256" key="1">
    <source>
        <dbReference type="SAM" id="Phobius"/>
    </source>
</evidence>
<dbReference type="InterPro" id="IPR019427">
    <property type="entry name" value="7TM_GPCR_serpentine_rcpt_Srw"/>
</dbReference>
<feature type="transmembrane region" description="Helical" evidence="1">
    <location>
        <begin position="12"/>
        <end position="33"/>
    </location>
</feature>
<sequence length="263" mass="30326">MDESPSEKLIIIFQFVISTIGLVLNVPHLLILLHNSMRTSSTNSIMIGIAICDLIVLSENVYDRIQGYWFYGSKNPCMNQNNYWCIGYPAIYSESRFIRAFETTETILETVYWYKLINGVFRIFVSVAYPILTMLLIFEIRKSAKFASKALNSRNYEERHRTCRMILVMSIFFVIASAPAGFLEYLQLFATIEYKSILFLDTFQICLTYFISVLVCLNASLHGIINFTMSSKYRQTVKMCLGLEKQRQGNMVHVSVSKINSHV</sequence>
<reference evidence="3" key="1">
    <citation type="submission" date="2017-10" db="EMBL/GenBank/DDBJ databases">
        <title>Rapid genome shrinkage in a self-fertile nematode reveals novel sperm competition proteins.</title>
        <authorList>
            <person name="Yin D."/>
            <person name="Schwarz E.M."/>
            <person name="Thomas C.G."/>
            <person name="Felde R.L."/>
            <person name="Korf I.F."/>
            <person name="Cutter A.D."/>
            <person name="Schartner C.M."/>
            <person name="Ralston E.J."/>
            <person name="Meyer B.J."/>
            <person name="Haag E.S."/>
        </authorList>
    </citation>
    <scope>NUCLEOTIDE SEQUENCE [LARGE SCALE GENOMIC DNA]</scope>
    <source>
        <strain evidence="3">JU1422</strain>
    </source>
</reference>
<dbReference type="Proteomes" id="UP000230233">
    <property type="component" value="Chromosome V"/>
</dbReference>
<dbReference type="PANTHER" id="PTHR47088:SF1">
    <property type="entry name" value="G-PROTEIN COUPLED RECEPTORS FAMILY 1 PROFILE DOMAIN-CONTAINING PROTEIN-RELATED"/>
    <property type="match status" value="1"/>
</dbReference>
<keyword evidence="1" id="KW-0472">Membrane</keyword>
<feature type="transmembrane region" description="Helical" evidence="1">
    <location>
        <begin position="45"/>
        <end position="62"/>
    </location>
</feature>
<dbReference type="AlphaFoldDB" id="A0A2G5T8M8"/>
<keyword evidence="3" id="KW-1185">Reference proteome</keyword>
<keyword evidence="1" id="KW-0812">Transmembrane</keyword>
<name>A0A2G5T8M8_9PELO</name>
<feature type="transmembrane region" description="Helical" evidence="1">
    <location>
        <begin position="120"/>
        <end position="141"/>
    </location>
</feature>
<dbReference type="Gene3D" id="1.20.1070.10">
    <property type="entry name" value="Rhodopsin 7-helix transmembrane proteins"/>
    <property type="match status" value="2"/>
</dbReference>
<dbReference type="SUPFAM" id="SSF81321">
    <property type="entry name" value="Family A G protein-coupled receptor-like"/>
    <property type="match status" value="1"/>
</dbReference>
<dbReference type="OrthoDB" id="5864054at2759"/>
<feature type="transmembrane region" description="Helical" evidence="1">
    <location>
        <begin position="202"/>
        <end position="225"/>
    </location>
</feature>
<keyword evidence="1" id="KW-1133">Transmembrane helix</keyword>
<dbReference type="EMBL" id="PDUG01000005">
    <property type="protein sequence ID" value="PIC23725.1"/>
    <property type="molecule type" value="Genomic_DNA"/>
</dbReference>
<protein>
    <recommendedName>
        <fullName evidence="4">G-protein coupled receptors family 1 profile domain-containing protein</fullName>
    </recommendedName>
</protein>
<dbReference type="STRING" id="1611254.A0A2G5T8M8"/>